<evidence type="ECO:0000313" key="1">
    <source>
        <dbReference type="EMBL" id="KAK5995191.1"/>
    </source>
</evidence>
<dbReference type="Proteomes" id="UP001338125">
    <property type="component" value="Unassembled WGS sequence"/>
</dbReference>
<protein>
    <submittedName>
        <fullName evidence="1">Uncharacterized protein</fullName>
    </submittedName>
</protein>
<organism evidence="1 2">
    <name type="scientific">Cladobotryum mycophilum</name>
    <dbReference type="NCBI Taxonomy" id="491253"/>
    <lineage>
        <taxon>Eukaryota</taxon>
        <taxon>Fungi</taxon>
        <taxon>Dikarya</taxon>
        <taxon>Ascomycota</taxon>
        <taxon>Pezizomycotina</taxon>
        <taxon>Sordariomycetes</taxon>
        <taxon>Hypocreomycetidae</taxon>
        <taxon>Hypocreales</taxon>
        <taxon>Hypocreaceae</taxon>
        <taxon>Cladobotryum</taxon>
    </lineage>
</organism>
<name>A0ABR0STU8_9HYPO</name>
<comment type="caution">
    <text evidence="1">The sequence shown here is derived from an EMBL/GenBank/DDBJ whole genome shotgun (WGS) entry which is preliminary data.</text>
</comment>
<reference evidence="1 2" key="1">
    <citation type="submission" date="2024-01" db="EMBL/GenBank/DDBJ databases">
        <title>Complete genome of Cladobotryum mycophilum ATHUM6906.</title>
        <authorList>
            <person name="Christinaki A.C."/>
            <person name="Myridakis A.I."/>
            <person name="Kouvelis V.N."/>
        </authorList>
    </citation>
    <scope>NUCLEOTIDE SEQUENCE [LARGE SCALE GENOMIC DNA]</scope>
    <source>
        <strain evidence="1 2">ATHUM6906</strain>
    </source>
</reference>
<keyword evidence="2" id="KW-1185">Reference proteome</keyword>
<evidence type="ECO:0000313" key="2">
    <source>
        <dbReference type="Proteomes" id="UP001338125"/>
    </source>
</evidence>
<dbReference type="EMBL" id="JAVFKD010000004">
    <property type="protein sequence ID" value="KAK5995191.1"/>
    <property type="molecule type" value="Genomic_DNA"/>
</dbReference>
<gene>
    <name evidence="1" type="ORF">PT974_03588</name>
</gene>
<accession>A0ABR0STU8</accession>
<sequence length="1215" mass="139220">MADENEENGSWTAFPSLLPSLSTSQQEALEDAACAHYCGRYHDADVIFESRLPPSHTIPILALQHADMLSSSGREHQRIEVLENTLMTLSFEDEAEYSCLEMLLKMMLAEAKFFAFGHAPQEENARLLRSLRVQLRGRSLESLSDLEIRCITAYHEFVCTLETHTNFIGRSDQTIFEDRYRNKLFESKIDELRELLRILQAQQRWRFAPTLMQLVLKHTRKIAAPRATTTEAISLCSIIDGETHPGVKYGSIIVRRIAADILDETMPSLAVTLRQEIIETLEQLSDLSYSQWQDFCPIISSYMQKIEACSKEISEEQKLSMLRSLAEAAEERNDYQDANQLYLAWHDEAKAQLDELKDDDNSRPVALERLRRIQESLMYFHRGRTRCVYLWGAMLVNYLSNLYINYPVSSEMVHLINEFLYSYPDFSVPLLLERIYGLGVNATSNLGQDDKRGHFQSKHLEWTSNCPFWEAGSHGLTEQAILDPTQTLRKIHGERRDLITWGTNALQLLHLWVAHEWETGLLTTEEVKALFGPGLGNLPRGNVGEYLRELEINRFERCIFGTADEIKDHSAFLNQYRRLQDWALLEDRLPNQSSRLYAMSILLQSRIARITRYRGEDPDAIGRQQADINEVREQLSQLNALQTHQDDAAAQDYETKVISGAIRLTLFRSCLPNTVARGLISDNELQLRIIDCQRLVERYRNRGHTILEYRASTQLIRLIWQRHVHFQAPSETLLPVAEEANRAFTKIRKLILTKDASEDLVAEANLSKEFKHRDHFSYALLGSLTALDTYLAQYLTLQRTSLPVPQDLEERVWQNYDSFLSWSLRAKQSGFVDLLNLKSGIDEYVNVNGDIYRPFQSRPIDEPRWRTLIVESVDDSHQNARSLSSEGTRVEGKIATPHQMDDILQSLPDNVVILDFVNLKYPQSTATRIVAVIYKKGQMATILKIPKLEMSDIDKWVKEYIDEPQKRGLDPLSGSESGKSLEELGNLIRELTGPAEHLPSGHTLIICPTGSLNRVPVHAIPIGEGDSKKKLIERNPIVYCQSLTVLHWLWQRFANKPRPDDALKVKARVIHPMSDPWETKKQFMSPLWPIKDEDGAEFSSAFYAVLARQQEMKRKHCKLAEPPTTKGFSYFKLLSSCFGEVDEPAPDLRTAEIEDAKFLGDSMDMALAMQEAVVGLLHDPDRKEVIAPYHWATFAVNVFWLLPSRVIPKIDSSDH</sequence>
<proteinExistence type="predicted"/>